<sequence>MTMSVELPSATTGLARSLSQTAGRPGWVRDVAAQLADVRTALLDHIRVTEGPTGRYAQLLRDAPRLAPGIHELVTEHAELIAALDDARPDDDPQRLHEAVTGLVDRLGRHRQHGADLIYEAYSIDVGGET</sequence>
<dbReference type="AlphaFoldDB" id="A0A841BTU6"/>
<keyword evidence="2" id="KW-1185">Reference proteome</keyword>
<dbReference type="RefSeq" id="WP_184837420.1">
    <property type="nucleotide sequence ID" value="NZ_JACHMN010000002.1"/>
</dbReference>
<dbReference type="EMBL" id="JACHMN010000002">
    <property type="protein sequence ID" value="MBB5870200.1"/>
    <property type="molecule type" value="Genomic_DNA"/>
</dbReference>
<name>A0A841BTU6_9ACTN</name>
<gene>
    <name evidence="1" type="ORF">F4553_003579</name>
</gene>
<protein>
    <recommendedName>
        <fullName evidence="3">Hemerythrin-like domain-containing protein</fullName>
    </recommendedName>
</protein>
<evidence type="ECO:0000313" key="2">
    <source>
        <dbReference type="Proteomes" id="UP000587527"/>
    </source>
</evidence>
<proteinExistence type="predicted"/>
<dbReference type="Proteomes" id="UP000587527">
    <property type="component" value="Unassembled WGS sequence"/>
</dbReference>
<evidence type="ECO:0008006" key="3">
    <source>
        <dbReference type="Google" id="ProtNLM"/>
    </source>
</evidence>
<comment type="caution">
    <text evidence="1">The sequence shown here is derived from an EMBL/GenBank/DDBJ whole genome shotgun (WGS) entry which is preliminary data.</text>
</comment>
<reference evidence="1 2" key="1">
    <citation type="submission" date="2020-08" db="EMBL/GenBank/DDBJ databases">
        <title>Sequencing the genomes of 1000 actinobacteria strains.</title>
        <authorList>
            <person name="Klenk H.-P."/>
        </authorList>
    </citation>
    <scope>NUCLEOTIDE SEQUENCE [LARGE SCALE GENOMIC DNA]</scope>
    <source>
        <strain evidence="1 2">DSM 45362</strain>
    </source>
</reference>
<accession>A0A841BTU6</accession>
<evidence type="ECO:0000313" key="1">
    <source>
        <dbReference type="EMBL" id="MBB5870200.1"/>
    </source>
</evidence>
<organism evidence="1 2">
    <name type="scientific">Allocatelliglobosispora scoriae</name>
    <dbReference type="NCBI Taxonomy" id="643052"/>
    <lineage>
        <taxon>Bacteria</taxon>
        <taxon>Bacillati</taxon>
        <taxon>Actinomycetota</taxon>
        <taxon>Actinomycetes</taxon>
        <taxon>Micromonosporales</taxon>
        <taxon>Micromonosporaceae</taxon>
        <taxon>Allocatelliglobosispora</taxon>
    </lineage>
</organism>